<accession>B9SR20</accession>
<keyword evidence="1" id="KW-1133">Transmembrane helix</keyword>
<proteinExistence type="predicted"/>
<dbReference type="EMBL" id="EQ974093">
    <property type="protein sequence ID" value="EEF33922.1"/>
    <property type="molecule type" value="Genomic_DNA"/>
</dbReference>
<feature type="transmembrane region" description="Helical" evidence="1">
    <location>
        <begin position="86"/>
        <end position="102"/>
    </location>
</feature>
<protein>
    <submittedName>
        <fullName evidence="2">Uncharacterized protein</fullName>
    </submittedName>
</protein>
<evidence type="ECO:0000313" key="2">
    <source>
        <dbReference type="EMBL" id="EEF33922.1"/>
    </source>
</evidence>
<organism evidence="2 3">
    <name type="scientific">Ricinus communis</name>
    <name type="common">Castor bean</name>
    <dbReference type="NCBI Taxonomy" id="3988"/>
    <lineage>
        <taxon>Eukaryota</taxon>
        <taxon>Viridiplantae</taxon>
        <taxon>Streptophyta</taxon>
        <taxon>Embryophyta</taxon>
        <taxon>Tracheophyta</taxon>
        <taxon>Spermatophyta</taxon>
        <taxon>Magnoliopsida</taxon>
        <taxon>eudicotyledons</taxon>
        <taxon>Gunneridae</taxon>
        <taxon>Pentapetalae</taxon>
        <taxon>rosids</taxon>
        <taxon>fabids</taxon>
        <taxon>Malpighiales</taxon>
        <taxon>Euphorbiaceae</taxon>
        <taxon>Acalyphoideae</taxon>
        <taxon>Acalypheae</taxon>
        <taxon>Ricinus</taxon>
    </lineage>
</organism>
<feature type="transmembrane region" description="Helical" evidence="1">
    <location>
        <begin position="32"/>
        <end position="52"/>
    </location>
</feature>
<evidence type="ECO:0000256" key="1">
    <source>
        <dbReference type="SAM" id="Phobius"/>
    </source>
</evidence>
<keyword evidence="1" id="KW-0812">Transmembrane</keyword>
<dbReference type="Proteomes" id="UP000008311">
    <property type="component" value="Unassembled WGS sequence"/>
</dbReference>
<gene>
    <name evidence="2" type="ORF">RCOM_0464850</name>
</gene>
<feature type="transmembrane region" description="Helical" evidence="1">
    <location>
        <begin position="132"/>
        <end position="151"/>
    </location>
</feature>
<evidence type="ECO:0000313" key="3">
    <source>
        <dbReference type="Proteomes" id="UP000008311"/>
    </source>
</evidence>
<keyword evidence="1" id="KW-0472">Membrane</keyword>
<keyword evidence="3" id="KW-1185">Reference proteome</keyword>
<dbReference type="InParanoid" id="B9SR20"/>
<dbReference type="AlphaFoldDB" id="B9SR20"/>
<sequence>MERFCFGVLAILSFGVSSILLANTPTQMAYASAPFTFVHSVIVGVLVPVPLVDKFVRFVAEQVWLKYTLQFGICLTFRYMSTEINWERLVAAFALALASFSWSRLISPAINLQYTYVLALCLGFSKNDKDKIFIPCSTFAALFICMLNNYFEYRDTGLALQVEGGEAAISVTPGEDRQYSICSSSPEGVDTRRERRIIDSKLKTLVEGKRKVCY</sequence>
<name>B9SR20_RICCO</name>
<reference evidence="3" key="1">
    <citation type="journal article" date="2010" name="Nat. Biotechnol.">
        <title>Draft genome sequence of the oilseed species Ricinus communis.</title>
        <authorList>
            <person name="Chan A.P."/>
            <person name="Crabtree J."/>
            <person name="Zhao Q."/>
            <person name="Lorenzi H."/>
            <person name="Orvis J."/>
            <person name="Puiu D."/>
            <person name="Melake-Berhan A."/>
            <person name="Jones K.M."/>
            <person name="Redman J."/>
            <person name="Chen G."/>
            <person name="Cahoon E.B."/>
            <person name="Gedil M."/>
            <person name="Stanke M."/>
            <person name="Haas B.J."/>
            <person name="Wortman J.R."/>
            <person name="Fraser-Liggett C.M."/>
            <person name="Ravel J."/>
            <person name="Rabinowicz P.D."/>
        </authorList>
    </citation>
    <scope>NUCLEOTIDE SEQUENCE [LARGE SCALE GENOMIC DNA]</scope>
    <source>
        <strain evidence="3">cv. Hale</strain>
    </source>
</reference>